<dbReference type="Proteomes" id="UP000823674">
    <property type="component" value="Chromosome A09"/>
</dbReference>
<keyword evidence="2" id="KW-1185">Reference proteome</keyword>
<sequence>MDTDEALPHLCHRFSGAYEKRDSEKNQKRTQQGLTLSTRQFQWRVSWEREEKAGGEVGKTMVSRSDLQCGEDDNIKLSAKWSDKRWSDEIWITVKIPHVSSMLLLFTRFICLGRGRKKLDESSCMDVVIVDMRLGIKCEVREEEAGREVGTTMVSRSELRCGEDDATSSSRNVDKGCVGVIGVDGSCVDVVVVVMRLGVKCEMVR</sequence>
<gene>
    <name evidence="1" type="primary">A09g504540.1_BraROA</name>
    <name evidence="1" type="ORF">IGI04_034898</name>
</gene>
<evidence type="ECO:0000313" key="1">
    <source>
        <dbReference type="EMBL" id="KAG5383428.1"/>
    </source>
</evidence>
<proteinExistence type="predicted"/>
<organism evidence="1 2">
    <name type="scientific">Brassica rapa subsp. trilocularis</name>
    <dbReference type="NCBI Taxonomy" id="1813537"/>
    <lineage>
        <taxon>Eukaryota</taxon>
        <taxon>Viridiplantae</taxon>
        <taxon>Streptophyta</taxon>
        <taxon>Embryophyta</taxon>
        <taxon>Tracheophyta</taxon>
        <taxon>Spermatophyta</taxon>
        <taxon>Magnoliopsida</taxon>
        <taxon>eudicotyledons</taxon>
        <taxon>Gunneridae</taxon>
        <taxon>Pentapetalae</taxon>
        <taxon>rosids</taxon>
        <taxon>malvids</taxon>
        <taxon>Brassicales</taxon>
        <taxon>Brassicaceae</taxon>
        <taxon>Brassiceae</taxon>
        <taxon>Brassica</taxon>
    </lineage>
</organism>
<name>A0ABQ7LD80_BRACM</name>
<accession>A0ABQ7LD80</accession>
<comment type="caution">
    <text evidence="1">The sequence shown here is derived from an EMBL/GenBank/DDBJ whole genome shotgun (WGS) entry which is preliminary data.</text>
</comment>
<protein>
    <submittedName>
        <fullName evidence="1">Uncharacterized protein</fullName>
    </submittedName>
</protein>
<dbReference type="EMBL" id="JADBGQ010000008">
    <property type="protein sequence ID" value="KAG5383428.1"/>
    <property type="molecule type" value="Genomic_DNA"/>
</dbReference>
<reference evidence="1 2" key="1">
    <citation type="submission" date="2021-03" db="EMBL/GenBank/DDBJ databases">
        <authorList>
            <person name="King G.J."/>
            <person name="Bancroft I."/>
            <person name="Baten A."/>
            <person name="Bloomfield J."/>
            <person name="Borpatragohain P."/>
            <person name="He Z."/>
            <person name="Irish N."/>
            <person name="Irwin J."/>
            <person name="Liu K."/>
            <person name="Mauleon R.P."/>
            <person name="Moore J."/>
            <person name="Morris R."/>
            <person name="Ostergaard L."/>
            <person name="Wang B."/>
            <person name="Wells R."/>
        </authorList>
    </citation>
    <scope>NUCLEOTIDE SEQUENCE [LARGE SCALE GENOMIC DNA]</scope>
    <source>
        <strain evidence="1">R-o-18</strain>
        <tissue evidence="1">Leaf</tissue>
    </source>
</reference>
<evidence type="ECO:0000313" key="2">
    <source>
        <dbReference type="Proteomes" id="UP000823674"/>
    </source>
</evidence>